<accession>A0A978VQ53</accession>
<keyword evidence="2" id="KW-0805">Transcription regulation</keyword>
<dbReference type="AlphaFoldDB" id="A0A978VQ53"/>
<dbReference type="PANTHER" id="PTHR43874">
    <property type="entry name" value="TWO-COMPONENT RESPONSE REGULATOR"/>
    <property type="match status" value="1"/>
</dbReference>
<keyword evidence="3" id="KW-0804">Transcription</keyword>
<evidence type="ECO:0000256" key="5">
    <source>
        <dbReference type="SAM" id="Phobius"/>
    </source>
</evidence>
<keyword evidence="1" id="KW-0902">Two-component regulatory system</keyword>
<keyword evidence="4" id="KW-0597">Phosphoprotein</keyword>
<dbReference type="SUPFAM" id="SSF52172">
    <property type="entry name" value="CheY-like"/>
    <property type="match status" value="1"/>
</dbReference>
<dbReference type="EMBL" id="JAEACU010000003">
    <property type="protein sequence ID" value="KAH7537678.1"/>
    <property type="molecule type" value="Genomic_DNA"/>
</dbReference>
<evidence type="ECO:0000313" key="8">
    <source>
        <dbReference type="Proteomes" id="UP000813462"/>
    </source>
</evidence>
<reference evidence="7" key="1">
    <citation type="journal article" date="2021" name="Front. Plant Sci.">
        <title>Chromosome-Scale Genome Assembly for Chinese Sour Jujube and Insights Into Its Genome Evolution and Domestication Signature.</title>
        <authorList>
            <person name="Shen L.-Y."/>
            <person name="Luo H."/>
            <person name="Wang X.-L."/>
            <person name="Wang X.-M."/>
            <person name="Qiu X.-J."/>
            <person name="Liu H."/>
            <person name="Zhou S.-S."/>
            <person name="Jia K.-H."/>
            <person name="Nie S."/>
            <person name="Bao Y.-T."/>
            <person name="Zhang R.-G."/>
            <person name="Yun Q.-Z."/>
            <person name="Chai Y.-H."/>
            <person name="Lu J.-Y."/>
            <person name="Li Y."/>
            <person name="Zhao S.-W."/>
            <person name="Mao J.-F."/>
            <person name="Jia S.-G."/>
            <person name="Mao Y.-M."/>
        </authorList>
    </citation>
    <scope>NUCLEOTIDE SEQUENCE</scope>
    <source>
        <strain evidence="7">AT0</strain>
        <tissue evidence="7">Leaf</tissue>
    </source>
</reference>
<name>A0A978VQ53_ZIZJJ</name>
<organism evidence="7 8">
    <name type="scientific">Ziziphus jujuba var. spinosa</name>
    <dbReference type="NCBI Taxonomy" id="714518"/>
    <lineage>
        <taxon>Eukaryota</taxon>
        <taxon>Viridiplantae</taxon>
        <taxon>Streptophyta</taxon>
        <taxon>Embryophyta</taxon>
        <taxon>Tracheophyta</taxon>
        <taxon>Spermatophyta</taxon>
        <taxon>Magnoliopsida</taxon>
        <taxon>eudicotyledons</taxon>
        <taxon>Gunneridae</taxon>
        <taxon>Pentapetalae</taxon>
        <taxon>rosids</taxon>
        <taxon>fabids</taxon>
        <taxon>Rosales</taxon>
        <taxon>Rhamnaceae</taxon>
        <taxon>Paliureae</taxon>
        <taxon>Ziziphus</taxon>
    </lineage>
</organism>
<protein>
    <recommendedName>
        <fullName evidence="6">Response regulatory domain-containing protein</fullName>
    </recommendedName>
</protein>
<evidence type="ECO:0000256" key="3">
    <source>
        <dbReference type="ARBA" id="ARBA00023163"/>
    </source>
</evidence>
<keyword evidence="5" id="KW-1133">Transmembrane helix</keyword>
<evidence type="ECO:0000259" key="6">
    <source>
        <dbReference type="PROSITE" id="PS50110"/>
    </source>
</evidence>
<feature type="domain" description="Response regulatory" evidence="6">
    <location>
        <begin position="80"/>
        <end position="237"/>
    </location>
</feature>
<sequence>MDASFSSSSSSSSSKGFTETGEQPHVLAVDDSLIDRKLIEKLLKNSSCKGIYIYIYVICMSLLLSGFVLLYFPRRPKDSSPFTIDEEDLYLFFETLMVMDICIAVTTAENGPRALEVLGLGDHQHNKLESNASKVNMIITDYCMPGMTGYELLKKIKESSNLREVPVVIMSSENVPTRINKFVPFSQQVLGGRSSDVHFKASEPIGHKEIEMSFDELQELKIIVHLSHEAAKSVISC</sequence>
<evidence type="ECO:0000256" key="4">
    <source>
        <dbReference type="PROSITE-ProRule" id="PRU00169"/>
    </source>
</evidence>
<dbReference type="GO" id="GO:0009736">
    <property type="term" value="P:cytokinin-activated signaling pathway"/>
    <property type="evidence" value="ECO:0007669"/>
    <property type="project" value="InterPro"/>
</dbReference>
<dbReference type="Pfam" id="PF00072">
    <property type="entry name" value="Response_reg"/>
    <property type="match status" value="1"/>
</dbReference>
<dbReference type="InterPro" id="IPR045279">
    <property type="entry name" value="ARR-like"/>
</dbReference>
<dbReference type="GO" id="GO:0000160">
    <property type="term" value="P:phosphorelay signal transduction system"/>
    <property type="evidence" value="ECO:0007669"/>
    <property type="project" value="UniProtKB-KW"/>
</dbReference>
<keyword evidence="5" id="KW-0812">Transmembrane</keyword>
<dbReference type="InterPro" id="IPR001789">
    <property type="entry name" value="Sig_transdc_resp-reg_receiver"/>
</dbReference>
<proteinExistence type="predicted"/>
<comment type="caution">
    <text evidence="7">The sequence shown here is derived from an EMBL/GenBank/DDBJ whole genome shotgun (WGS) entry which is preliminary data.</text>
</comment>
<keyword evidence="5" id="KW-0472">Membrane</keyword>
<gene>
    <name evidence="7" type="ORF">FEM48_Zijuj03G0118400</name>
</gene>
<evidence type="ECO:0000313" key="7">
    <source>
        <dbReference type="EMBL" id="KAH7537678.1"/>
    </source>
</evidence>
<dbReference type="Gene3D" id="3.40.50.2300">
    <property type="match status" value="1"/>
</dbReference>
<feature type="modified residue" description="4-aspartylphosphate" evidence="4">
    <location>
        <position position="141"/>
    </location>
</feature>
<dbReference type="PANTHER" id="PTHR43874:SF106">
    <property type="entry name" value="TWO-COMPONENT RESPONSE REGULATOR ORR4"/>
    <property type="match status" value="1"/>
</dbReference>
<feature type="transmembrane region" description="Helical" evidence="5">
    <location>
        <begin position="51"/>
        <end position="72"/>
    </location>
</feature>
<dbReference type="InterPro" id="IPR011006">
    <property type="entry name" value="CheY-like_superfamily"/>
</dbReference>
<evidence type="ECO:0000256" key="2">
    <source>
        <dbReference type="ARBA" id="ARBA00023015"/>
    </source>
</evidence>
<evidence type="ECO:0000256" key="1">
    <source>
        <dbReference type="ARBA" id="ARBA00023012"/>
    </source>
</evidence>
<dbReference type="Proteomes" id="UP000813462">
    <property type="component" value="Unassembled WGS sequence"/>
</dbReference>
<dbReference type="PROSITE" id="PS50110">
    <property type="entry name" value="RESPONSE_REGULATORY"/>
    <property type="match status" value="1"/>
</dbReference>